<dbReference type="PANTHER" id="PTHR16932:SF18">
    <property type="entry name" value="INTERFERON, ALPHA-INDUCIBLE PROTEIN 27-LIKE 2"/>
    <property type="match status" value="1"/>
</dbReference>
<dbReference type="Proteomes" id="UP000265703">
    <property type="component" value="Unassembled WGS sequence"/>
</dbReference>
<feature type="transmembrane region" description="Helical" evidence="6">
    <location>
        <begin position="58"/>
        <end position="78"/>
    </location>
</feature>
<keyword evidence="5 6" id="KW-0472">Membrane</keyword>
<sequence length="300" mass="33101">MVIINDVELFRISLYKEFVRKTHIPLPLWQHPLVILGGGALAGVLVGPLAIGGLVSALGFTASGIASGSVAAGIMSLYGGAVTAGSACAILQSIGAAVKLFFLFSTLHLTKKNYCITYNRDTVLASGATGVAISTSVVVATHDNNTPSTLDPKETNIDIKKFYNKNKLTESNGKLLEKFLKIKQSSHIFETKRPNYSLKTVIFEFNDPIKEKEITDTFLQDLMIVAPFTSSNIFILKQMNSYGNSFNFRNYILEELRKIYGNQRVKRVSGDVIMNISNLEHSSELKEHIDKWKCKNSESE</sequence>
<dbReference type="OrthoDB" id="440424at2759"/>
<dbReference type="Pfam" id="PF06140">
    <property type="entry name" value="Ifi-6-16"/>
    <property type="match status" value="1"/>
</dbReference>
<comment type="caution">
    <text evidence="7">The sequence shown here is derived from an EMBL/GenBank/DDBJ whole genome shotgun (WGS) entry which is preliminary data.</text>
</comment>
<comment type="similarity">
    <text evidence="2">Belongs to the IFI6/IFI27 family.</text>
</comment>
<evidence type="ECO:0000256" key="3">
    <source>
        <dbReference type="ARBA" id="ARBA00022692"/>
    </source>
</evidence>
<dbReference type="PANTHER" id="PTHR16932">
    <property type="entry name" value="INTERFERON ALPHA-INDUCIBLE PROTEIN 27"/>
    <property type="match status" value="1"/>
</dbReference>
<feature type="transmembrane region" description="Helical" evidence="6">
    <location>
        <begin position="33"/>
        <end position="51"/>
    </location>
</feature>
<evidence type="ECO:0000313" key="8">
    <source>
        <dbReference type="Proteomes" id="UP000265703"/>
    </source>
</evidence>
<dbReference type="InterPro" id="IPR009311">
    <property type="entry name" value="IFI6/IFI27-like"/>
</dbReference>
<comment type="subcellular location">
    <subcellularLocation>
        <location evidence="1">Membrane</location>
        <topology evidence="1">Multi-pass membrane protein</topology>
    </subcellularLocation>
</comment>
<dbReference type="GO" id="GO:0016020">
    <property type="term" value="C:membrane"/>
    <property type="evidence" value="ECO:0007669"/>
    <property type="project" value="UniProtKB-SubCell"/>
</dbReference>
<reference evidence="7 8" key="1">
    <citation type="submission" date="2018-06" db="EMBL/GenBank/DDBJ databases">
        <title>Comparative genomics reveals the genomic features of Rhizophagus irregularis, R. cerebriforme, R. diaphanum and Gigaspora rosea, and their symbiotic lifestyle signature.</title>
        <authorList>
            <person name="Morin E."/>
            <person name="San Clemente H."/>
            <person name="Chen E.C.H."/>
            <person name="De La Providencia I."/>
            <person name="Hainaut M."/>
            <person name="Kuo A."/>
            <person name="Kohler A."/>
            <person name="Murat C."/>
            <person name="Tang N."/>
            <person name="Roy S."/>
            <person name="Loubradou J."/>
            <person name="Henrissat B."/>
            <person name="Grigoriev I.V."/>
            <person name="Corradi N."/>
            <person name="Roux C."/>
            <person name="Martin F.M."/>
        </authorList>
    </citation>
    <scope>NUCLEOTIDE SEQUENCE [LARGE SCALE GENOMIC DNA]</scope>
    <source>
        <strain evidence="7 8">DAOM 227022</strain>
    </source>
</reference>
<organism evidence="7 8">
    <name type="scientific">Glomus cerebriforme</name>
    <dbReference type="NCBI Taxonomy" id="658196"/>
    <lineage>
        <taxon>Eukaryota</taxon>
        <taxon>Fungi</taxon>
        <taxon>Fungi incertae sedis</taxon>
        <taxon>Mucoromycota</taxon>
        <taxon>Glomeromycotina</taxon>
        <taxon>Glomeromycetes</taxon>
        <taxon>Glomerales</taxon>
        <taxon>Glomeraceae</taxon>
        <taxon>Glomus</taxon>
    </lineage>
</organism>
<evidence type="ECO:0000256" key="5">
    <source>
        <dbReference type="ARBA" id="ARBA00023136"/>
    </source>
</evidence>
<evidence type="ECO:0000313" key="7">
    <source>
        <dbReference type="EMBL" id="RIA90162.1"/>
    </source>
</evidence>
<accession>A0A397SWX3</accession>
<dbReference type="InterPro" id="IPR038213">
    <property type="entry name" value="IFI6/IFI27-like_sf"/>
</dbReference>
<dbReference type="Gene3D" id="6.10.110.10">
    <property type="match status" value="1"/>
</dbReference>
<feature type="transmembrane region" description="Helical" evidence="6">
    <location>
        <begin position="84"/>
        <end position="104"/>
    </location>
</feature>
<evidence type="ECO:0000256" key="6">
    <source>
        <dbReference type="SAM" id="Phobius"/>
    </source>
</evidence>
<dbReference type="AlphaFoldDB" id="A0A397SWX3"/>
<evidence type="ECO:0000256" key="1">
    <source>
        <dbReference type="ARBA" id="ARBA00004141"/>
    </source>
</evidence>
<keyword evidence="4 6" id="KW-1133">Transmembrane helix</keyword>
<evidence type="ECO:0000256" key="4">
    <source>
        <dbReference type="ARBA" id="ARBA00022989"/>
    </source>
</evidence>
<name>A0A397SWX3_9GLOM</name>
<dbReference type="EMBL" id="QKYT01000189">
    <property type="protein sequence ID" value="RIA90162.1"/>
    <property type="molecule type" value="Genomic_DNA"/>
</dbReference>
<keyword evidence="8" id="KW-1185">Reference proteome</keyword>
<protein>
    <submittedName>
        <fullName evidence="7">Uncharacterized protein</fullName>
    </submittedName>
</protein>
<keyword evidence="3 6" id="KW-0812">Transmembrane</keyword>
<gene>
    <name evidence="7" type="ORF">C1645_823724</name>
</gene>
<evidence type="ECO:0000256" key="2">
    <source>
        <dbReference type="ARBA" id="ARBA00007262"/>
    </source>
</evidence>
<proteinExistence type="inferred from homology"/>